<dbReference type="RefSeq" id="WP_217870395.1">
    <property type="nucleotide sequence ID" value="NZ_JAHSTU010000001.1"/>
</dbReference>
<proteinExistence type="predicted"/>
<accession>A0ABS6QJT1</accession>
<keyword evidence="2" id="KW-1185">Reference proteome</keyword>
<dbReference type="Proteomes" id="UP001049200">
    <property type="component" value="Unassembled WGS sequence"/>
</dbReference>
<sequence length="594" mass="64647">MQVAQSITVQVVGPSLEGCRGENAPLGLIDLIGLSNAAGSMTVLVATESTITRAVELGFKDRVLVCENEKNRAKQCVVNALQHTLDHSRQFLDAFVQGKAVAVLEQVKGGSLREDGEDISPQVLSKVLAEVGASIVLPANKMLGASMAAREAPRTQTECLIDWISLLRSEGEKGGGVVFGELLKKAQDLWMSGDVSIQSVSFLLQNAIEFAEQASLESLYVKAVALEGQVAKAAELWAIIPKASGELLDGGHPYARFHDNPYGRIFDSTMVECFISNPPVEVKSTTHALGLELARHLMAFEEGDILLVAKELQTRARDDQRFWGELKPALGGFLKAEDQSDLFASLNALLESPPVDGVDVILIQYLLVKVGNSMQVRDENLNTPSDLMAPWMVTASSNYKKIIVPAVNRLKNSGPTLAYTIPTAGTTQAHQPPALANDWMVPSSRPAMSYRPDFTNISPETLTALESGLPYVGGVSGSAGVILHWASYVNDKQSLGLDMRHVLMGALMFLNYDGGHGVHEVLWTANQLDASLKLKFDLQSQGEVENFKGGYNQLERLYENSSYCAEVQKAITRGWEKTISYFRDNSFYADIENA</sequence>
<comment type="caution">
    <text evidence="1">The sequence shown here is derived from an EMBL/GenBank/DDBJ whole genome shotgun (WGS) entry which is preliminary data.</text>
</comment>
<name>A0ABS6QJT1_9PSED</name>
<reference evidence="1" key="1">
    <citation type="submission" date="2021-06" db="EMBL/GenBank/DDBJ databases">
        <title>Updating the genus Pseudomonas: Description of 43 new species and partition of the Pseudomonas putida group.</title>
        <authorList>
            <person name="Girard L."/>
            <person name="Lood C."/>
            <person name="Vandamme P."/>
            <person name="Rokni-Zadeh H."/>
            <person name="Van Noort V."/>
            <person name="Hofte M."/>
            <person name="Lavigne R."/>
            <person name="De Mot R."/>
        </authorList>
    </citation>
    <scope>NUCLEOTIDE SEQUENCE</scope>
    <source>
        <strain evidence="1">SWRI74</strain>
    </source>
</reference>
<gene>
    <name evidence="1" type="ORF">KVG88_03990</name>
</gene>
<evidence type="ECO:0000313" key="2">
    <source>
        <dbReference type="Proteomes" id="UP001049200"/>
    </source>
</evidence>
<dbReference type="EMBL" id="JAHSTU010000001">
    <property type="protein sequence ID" value="MBV4519211.1"/>
    <property type="molecule type" value="Genomic_DNA"/>
</dbReference>
<organism evidence="1 2">
    <name type="scientific">Pseudomonas azerbaijanoccidentalis</name>
    <dbReference type="NCBI Taxonomy" id="2842347"/>
    <lineage>
        <taxon>Bacteria</taxon>
        <taxon>Pseudomonadati</taxon>
        <taxon>Pseudomonadota</taxon>
        <taxon>Gammaproteobacteria</taxon>
        <taxon>Pseudomonadales</taxon>
        <taxon>Pseudomonadaceae</taxon>
        <taxon>Pseudomonas</taxon>
    </lineage>
</organism>
<protein>
    <submittedName>
        <fullName evidence="1">Uncharacterized protein</fullName>
    </submittedName>
</protein>
<evidence type="ECO:0000313" key="1">
    <source>
        <dbReference type="EMBL" id="MBV4519211.1"/>
    </source>
</evidence>